<protein>
    <submittedName>
        <fullName evidence="9">Glutamyl-Q tRNA(Asp) synthetase</fullName>
    </submittedName>
</protein>
<name>A0A1I6H265_9RHOB</name>
<dbReference type="GO" id="GO:0005524">
    <property type="term" value="F:ATP binding"/>
    <property type="evidence" value="ECO:0007669"/>
    <property type="project" value="UniProtKB-KW"/>
</dbReference>
<dbReference type="STRING" id="670154.SAMN04488002_2370"/>
<keyword evidence="1 7" id="KW-0436">Ligase</keyword>
<organism evidence="9 10">
    <name type="scientific">Litoreibacter janthinus</name>
    <dbReference type="NCBI Taxonomy" id="670154"/>
    <lineage>
        <taxon>Bacteria</taxon>
        <taxon>Pseudomonadati</taxon>
        <taxon>Pseudomonadota</taxon>
        <taxon>Alphaproteobacteria</taxon>
        <taxon>Rhodobacterales</taxon>
        <taxon>Roseobacteraceae</taxon>
        <taxon>Litoreibacter</taxon>
    </lineage>
</organism>
<evidence type="ECO:0000256" key="6">
    <source>
        <dbReference type="ARBA" id="ARBA00023146"/>
    </source>
</evidence>
<dbReference type="GO" id="GO:0004818">
    <property type="term" value="F:glutamate-tRNA ligase activity"/>
    <property type="evidence" value="ECO:0007669"/>
    <property type="project" value="TreeGrafter"/>
</dbReference>
<dbReference type="SUPFAM" id="SSF52374">
    <property type="entry name" value="Nucleotidylyl transferase"/>
    <property type="match status" value="1"/>
</dbReference>
<evidence type="ECO:0000313" key="10">
    <source>
        <dbReference type="Proteomes" id="UP000199658"/>
    </source>
</evidence>
<sequence length="297" mass="32934">MTFRTRFAPSPTGPLHLGHAYSALLAYDMAMCEGGDFLLRIEDIDQGRARLAWEAQIYDDLKWLGICWPEPVMRQSDRLGQYRMAIETSALAGLIYPCGCSRADIKEALSAPQEGVAVYGPDGLVYPGTCRPEEGISVKRQWNEGDTLRLDMRAAVTHLGASKSRHGPFTFSFTETGEGPNGETGLIEFTPDALIETIGDVVLARRDMGTSYHLSVVLDDAAQKISHVVRGRDLFEATKIHVVLQQLLGLPTPTYHHHKLIRDEDGKRLAKRDDARAISKYREDGLTPQDIRAMVGL</sequence>
<dbReference type="GO" id="GO:0006424">
    <property type="term" value="P:glutamyl-tRNA aminoacylation"/>
    <property type="evidence" value="ECO:0007669"/>
    <property type="project" value="TreeGrafter"/>
</dbReference>
<accession>A0A1I6H265</accession>
<dbReference type="InterPro" id="IPR020058">
    <property type="entry name" value="Glu/Gln-tRNA-synth_Ib_cat-dom"/>
</dbReference>
<evidence type="ECO:0000256" key="5">
    <source>
        <dbReference type="ARBA" id="ARBA00022840"/>
    </source>
</evidence>
<evidence type="ECO:0000256" key="3">
    <source>
        <dbReference type="ARBA" id="ARBA00022741"/>
    </source>
</evidence>
<evidence type="ECO:0000256" key="4">
    <source>
        <dbReference type="ARBA" id="ARBA00022833"/>
    </source>
</evidence>
<evidence type="ECO:0000256" key="7">
    <source>
        <dbReference type="RuleBase" id="RU363037"/>
    </source>
</evidence>
<evidence type="ECO:0000259" key="8">
    <source>
        <dbReference type="Pfam" id="PF00749"/>
    </source>
</evidence>
<comment type="similarity">
    <text evidence="7">Belongs to the class-I aminoacyl-tRNA synthetase family.</text>
</comment>
<dbReference type="PROSITE" id="PS00178">
    <property type="entry name" value="AA_TRNA_LIGASE_I"/>
    <property type="match status" value="1"/>
</dbReference>
<keyword evidence="6 7" id="KW-0030">Aminoacyl-tRNA synthetase</keyword>
<keyword evidence="7" id="KW-0648">Protein biosynthesis</keyword>
<dbReference type="OrthoDB" id="9807503at2"/>
<keyword evidence="2" id="KW-0479">Metal-binding</keyword>
<dbReference type="EMBL" id="FOYO01000001">
    <property type="protein sequence ID" value="SFR48518.1"/>
    <property type="molecule type" value="Genomic_DNA"/>
</dbReference>
<keyword evidence="10" id="KW-1185">Reference proteome</keyword>
<dbReference type="AlphaFoldDB" id="A0A1I6H265"/>
<dbReference type="PANTHER" id="PTHR43311:SF1">
    <property type="entry name" value="GLUTAMYL-Q TRNA(ASP) SYNTHETASE"/>
    <property type="match status" value="1"/>
</dbReference>
<gene>
    <name evidence="9" type="ORF">SAMN04488002_2370</name>
</gene>
<evidence type="ECO:0000256" key="2">
    <source>
        <dbReference type="ARBA" id="ARBA00022723"/>
    </source>
</evidence>
<dbReference type="Pfam" id="PF00749">
    <property type="entry name" value="tRNA-synt_1c"/>
    <property type="match status" value="2"/>
</dbReference>
<dbReference type="NCBIfam" id="NF004315">
    <property type="entry name" value="PRK05710.1-4"/>
    <property type="match status" value="1"/>
</dbReference>
<dbReference type="InterPro" id="IPR049940">
    <property type="entry name" value="GluQ/Sye"/>
</dbReference>
<dbReference type="InterPro" id="IPR014729">
    <property type="entry name" value="Rossmann-like_a/b/a_fold"/>
</dbReference>
<keyword evidence="5 7" id="KW-0067">ATP-binding</keyword>
<dbReference type="PRINTS" id="PR00987">
    <property type="entry name" value="TRNASYNTHGLU"/>
</dbReference>
<dbReference type="RefSeq" id="WP_090216980.1">
    <property type="nucleotide sequence ID" value="NZ_FOYO01000001.1"/>
</dbReference>
<proteinExistence type="inferred from homology"/>
<feature type="domain" description="Glutamyl/glutaminyl-tRNA synthetase class Ib catalytic" evidence="8">
    <location>
        <begin position="187"/>
        <end position="294"/>
    </location>
</feature>
<keyword evidence="3 7" id="KW-0547">Nucleotide-binding</keyword>
<evidence type="ECO:0000313" key="9">
    <source>
        <dbReference type="EMBL" id="SFR48518.1"/>
    </source>
</evidence>
<dbReference type="Gene3D" id="3.40.50.620">
    <property type="entry name" value="HUPs"/>
    <property type="match status" value="1"/>
</dbReference>
<dbReference type="PANTHER" id="PTHR43311">
    <property type="entry name" value="GLUTAMATE--TRNA LIGASE"/>
    <property type="match status" value="1"/>
</dbReference>
<keyword evidence="4" id="KW-0862">Zinc</keyword>
<reference evidence="10" key="1">
    <citation type="submission" date="2016-10" db="EMBL/GenBank/DDBJ databases">
        <authorList>
            <person name="Varghese N."/>
            <person name="Submissions S."/>
        </authorList>
    </citation>
    <scope>NUCLEOTIDE SEQUENCE [LARGE SCALE GENOMIC DNA]</scope>
    <source>
        <strain evidence="10">DSM 26921</strain>
    </source>
</reference>
<dbReference type="GO" id="GO:0005829">
    <property type="term" value="C:cytosol"/>
    <property type="evidence" value="ECO:0007669"/>
    <property type="project" value="TreeGrafter"/>
</dbReference>
<dbReference type="Proteomes" id="UP000199658">
    <property type="component" value="Unassembled WGS sequence"/>
</dbReference>
<dbReference type="InterPro" id="IPR001412">
    <property type="entry name" value="aa-tRNA-synth_I_CS"/>
</dbReference>
<feature type="domain" description="Glutamyl/glutaminyl-tRNA synthetase class Ib catalytic" evidence="8">
    <location>
        <begin position="4"/>
        <end position="108"/>
    </location>
</feature>
<dbReference type="InterPro" id="IPR000924">
    <property type="entry name" value="Glu/Gln-tRNA-synth"/>
</dbReference>
<evidence type="ECO:0000256" key="1">
    <source>
        <dbReference type="ARBA" id="ARBA00022598"/>
    </source>
</evidence>